<protein>
    <submittedName>
        <fullName evidence="1">MerR family transcriptional regulator</fullName>
    </submittedName>
</protein>
<sequence length="97" mass="11753">MEKQNYILIKTLCIHYKVEVSFIKELDNVGLIEIEQLEDDEFIHETRIGDLEKMIRLHHELNVNIEGIDVVFNLLQKELQLKEEVLELRNRLRFYEE</sequence>
<dbReference type="AlphaFoldDB" id="A0A4Q4KJA9"/>
<accession>A0A4Q4KJA9</accession>
<evidence type="ECO:0000313" key="1">
    <source>
        <dbReference type="EMBL" id="RYM32354.1"/>
    </source>
</evidence>
<gene>
    <name evidence="1" type="ORF">ERX46_13810</name>
</gene>
<organism evidence="1 2">
    <name type="scientific">Brumimicrobium glaciale</name>
    <dbReference type="NCBI Taxonomy" id="200475"/>
    <lineage>
        <taxon>Bacteria</taxon>
        <taxon>Pseudomonadati</taxon>
        <taxon>Bacteroidota</taxon>
        <taxon>Flavobacteriia</taxon>
        <taxon>Flavobacteriales</taxon>
        <taxon>Crocinitomicaceae</taxon>
        <taxon>Brumimicrobium</taxon>
    </lineage>
</organism>
<evidence type="ECO:0000313" key="2">
    <source>
        <dbReference type="Proteomes" id="UP000293952"/>
    </source>
</evidence>
<keyword evidence="2" id="KW-1185">Reference proteome</keyword>
<dbReference type="Pfam" id="PF13591">
    <property type="entry name" value="MerR_2"/>
    <property type="match status" value="1"/>
</dbReference>
<dbReference type="OrthoDB" id="1494789at2"/>
<dbReference type="EMBL" id="SETE01000006">
    <property type="protein sequence ID" value="RYM32354.1"/>
    <property type="molecule type" value="Genomic_DNA"/>
</dbReference>
<proteinExistence type="predicted"/>
<reference evidence="1 2" key="1">
    <citation type="submission" date="2019-02" db="EMBL/GenBank/DDBJ databases">
        <title>Genome sequence of the sea-ice species Brumimicrobium glaciale.</title>
        <authorList>
            <person name="Bowman J.P."/>
        </authorList>
    </citation>
    <scope>NUCLEOTIDE SEQUENCE [LARGE SCALE GENOMIC DNA]</scope>
    <source>
        <strain evidence="1 2">IC156</strain>
    </source>
</reference>
<comment type="caution">
    <text evidence="1">The sequence shown here is derived from an EMBL/GenBank/DDBJ whole genome shotgun (WGS) entry which is preliminary data.</text>
</comment>
<name>A0A4Q4KJA9_9FLAO</name>
<dbReference type="RefSeq" id="WP_130094464.1">
    <property type="nucleotide sequence ID" value="NZ_SETE01000006.1"/>
</dbReference>
<dbReference type="Gene3D" id="1.10.1660.10">
    <property type="match status" value="1"/>
</dbReference>
<dbReference type="Proteomes" id="UP000293952">
    <property type="component" value="Unassembled WGS sequence"/>
</dbReference>